<dbReference type="PANTHER" id="PTHR23501:SF198">
    <property type="entry name" value="AZOLE RESISTANCE PROTEIN 1-RELATED"/>
    <property type="match status" value="1"/>
</dbReference>
<evidence type="ECO:0000256" key="6">
    <source>
        <dbReference type="SAM" id="Phobius"/>
    </source>
</evidence>
<feature type="transmembrane region" description="Helical" evidence="6">
    <location>
        <begin position="378"/>
        <end position="400"/>
    </location>
</feature>
<evidence type="ECO:0000313" key="8">
    <source>
        <dbReference type="Proteomes" id="UP000250266"/>
    </source>
</evidence>
<dbReference type="GO" id="GO:0022857">
    <property type="term" value="F:transmembrane transporter activity"/>
    <property type="evidence" value="ECO:0007669"/>
    <property type="project" value="InterPro"/>
</dbReference>
<dbReference type="InterPro" id="IPR036259">
    <property type="entry name" value="MFS_trans_sf"/>
</dbReference>
<dbReference type="Gene3D" id="1.20.1250.20">
    <property type="entry name" value="MFS general substrate transporter like domains"/>
    <property type="match status" value="1"/>
</dbReference>
<dbReference type="GO" id="GO:0005886">
    <property type="term" value="C:plasma membrane"/>
    <property type="evidence" value="ECO:0007669"/>
    <property type="project" value="TreeGrafter"/>
</dbReference>
<proteinExistence type="predicted"/>
<dbReference type="Gene3D" id="1.20.1720.10">
    <property type="entry name" value="Multidrug resistance protein D"/>
    <property type="match status" value="2"/>
</dbReference>
<sequence length="542" mass="58533">MDRSSQCDEPSSPAESPSPPAAHGENEKNAQFLTGLRLYGVLIGTSVASFLISLDTSVISTAIPSITTQFHSTPDITWYASAYPLTLCSLQPLSGKLTTIFSPRWTYQTFFIIFLLGSLLCGVAPNSSTFILGRAVAGAGGRLSLYSFGTILGPIMGGALTEKVGWRWCFYINLPAGAVTVATLFLFFHPPQKKPATPLTPREKLLQLDLLGCVLFTASIVMVLLALQWGGNQHPWNSPLIIALFTGFSITIIAFTIWEQRQGDSAMIPLSVLLRRSVLFSVLFASLLLSSFVIPVYYLPEWFQIVLGATPLQSGIYMLPSVISQLLGAIFSGVLAKRIPYYNPWFFLGSSLLCIASGLYTTFTVFSTPPAKWISFQILQGLGCGLAAQMPLLTVQATLITSPAQIPLGISLVLFAQYFGSSLAQSIGGAIFQNILASQLEQEAGLDKTQIQELLRAGNAKVRETVAESFPQSLNAVLEAYNMSIFRVFWFPVTGSAVAFILAGGIEWVDLRDMASSEGSENRVVDEFSKPGAKQGGSRAGV</sequence>
<feature type="transmembrane region" description="Helical" evidence="6">
    <location>
        <begin position="318"/>
        <end position="336"/>
    </location>
</feature>
<accession>A0A8E2DZ66</accession>
<feature type="transmembrane region" description="Helical" evidence="6">
    <location>
        <begin position="488"/>
        <end position="509"/>
    </location>
</feature>
<dbReference type="OrthoDB" id="10021397at2759"/>
<protein>
    <submittedName>
        <fullName evidence="7">MFS general substrate transporter</fullName>
    </submittedName>
</protein>
<feature type="transmembrane region" description="Helical" evidence="6">
    <location>
        <begin position="136"/>
        <end position="156"/>
    </location>
</feature>
<keyword evidence="8" id="KW-1185">Reference proteome</keyword>
<feature type="transmembrane region" description="Helical" evidence="6">
    <location>
        <begin position="278"/>
        <end position="298"/>
    </location>
</feature>
<feature type="region of interest" description="Disordered" evidence="5">
    <location>
        <begin position="1"/>
        <end position="26"/>
    </location>
</feature>
<dbReference type="InterPro" id="IPR011701">
    <property type="entry name" value="MFS"/>
</dbReference>
<evidence type="ECO:0000256" key="3">
    <source>
        <dbReference type="ARBA" id="ARBA00022989"/>
    </source>
</evidence>
<gene>
    <name evidence="7" type="ORF">K432DRAFT_469606</name>
</gene>
<keyword evidence="3 6" id="KW-1133">Transmembrane helix</keyword>
<feature type="region of interest" description="Disordered" evidence="5">
    <location>
        <begin position="522"/>
        <end position="542"/>
    </location>
</feature>
<keyword evidence="4 6" id="KW-0472">Membrane</keyword>
<feature type="transmembrane region" description="Helical" evidence="6">
    <location>
        <begin position="36"/>
        <end position="54"/>
    </location>
</feature>
<dbReference type="AlphaFoldDB" id="A0A8E2DZ66"/>
<evidence type="ECO:0000256" key="2">
    <source>
        <dbReference type="ARBA" id="ARBA00022692"/>
    </source>
</evidence>
<feature type="transmembrane region" description="Helical" evidence="6">
    <location>
        <begin position="236"/>
        <end position="258"/>
    </location>
</feature>
<evidence type="ECO:0000313" key="7">
    <source>
        <dbReference type="EMBL" id="OCK74437.1"/>
    </source>
</evidence>
<dbReference type="PANTHER" id="PTHR23501">
    <property type="entry name" value="MAJOR FACILITATOR SUPERFAMILY"/>
    <property type="match status" value="1"/>
</dbReference>
<organism evidence="7 8">
    <name type="scientific">Lepidopterella palustris CBS 459.81</name>
    <dbReference type="NCBI Taxonomy" id="1314670"/>
    <lineage>
        <taxon>Eukaryota</taxon>
        <taxon>Fungi</taxon>
        <taxon>Dikarya</taxon>
        <taxon>Ascomycota</taxon>
        <taxon>Pezizomycotina</taxon>
        <taxon>Dothideomycetes</taxon>
        <taxon>Pleosporomycetidae</taxon>
        <taxon>Mytilinidiales</taxon>
        <taxon>Argynnaceae</taxon>
        <taxon>Lepidopterella</taxon>
    </lineage>
</organism>
<feature type="transmembrane region" description="Helical" evidence="6">
    <location>
        <begin position="105"/>
        <end position="124"/>
    </location>
</feature>
<dbReference type="SUPFAM" id="SSF103473">
    <property type="entry name" value="MFS general substrate transporter"/>
    <property type="match status" value="1"/>
</dbReference>
<reference evidence="7 8" key="1">
    <citation type="journal article" date="2016" name="Nat. Commun.">
        <title>Ectomycorrhizal ecology is imprinted in the genome of the dominant symbiotic fungus Cenococcum geophilum.</title>
        <authorList>
            <consortium name="DOE Joint Genome Institute"/>
            <person name="Peter M."/>
            <person name="Kohler A."/>
            <person name="Ohm R.A."/>
            <person name="Kuo A."/>
            <person name="Krutzmann J."/>
            <person name="Morin E."/>
            <person name="Arend M."/>
            <person name="Barry K.W."/>
            <person name="Binder M."/>
            <person name="Choi C."/>
            <person name="Clum A."/>
            <person name="Copeland A."/>
            <person name="Grisel N."/>
            <person name="Haridas S."/>
            <person name="Kipfer T."/>
            <person name="LaButti K."/>
            <person name="Lindquist E."/>
            <person name="Lipzen A."/>
            <person name="Maire R."/>
            <person name="Meier B."/>
            <person name="Mihaltcheva S."/>
            <person name="Molinier V."/>
            <person name="Murat C."/>
            <person name="Poggeler S."/>
            <person name="Quandt C.A."/>
            <person name="Sperisen C."/>
            <person name="Tritt A."/>
            <person name="Tisserant E."/>
            <person name="Crous P.W."/>
            <person name="Henrissat B."/>
            <person name="Nehls U."/>
            <person name="Egli S."/>
            <person name="Spatafora J.W."/>
            <person name="Grigoriev I.V."/>
            <person name="Martin F.M."/>
        </authorList>
    </citation>
    <scope>NUCLEOTIDE SEQUENCE [LARGE SCALE GENOMIC DNA]</scope>
    <source>
        <strain evidence="7 8">CBS 459.81</strain>
    </source>
</reference>
<evidence type="ECO:0000256" key="4">
    <source>
        <dbReference type="ARBA" id="ARBA00023136"/>
    </source>
</evidence>
<comment type="subcellular location">
    <subcellularLocation>
        <location evidence="1">Membrane</location>
        <topology evidence="1">Multi-pass membrane protein</topology>
    </subcellularLocation>
</comment>
<dbReference type="Pfam" id="PF07690">
    <property type="entry name" value="MFS_1"/>
    <property type="match status" value="2"/>
</dbReference>
<name>A0A8E2DZ66_9PEZI</name>
<feature type="transmembrane region" description="Helical" evidence="6">
    <location>
        <begin position="168"/>
        <end position="188"/>
    </location>
</feature>
<dbReference type="EMBL" id="KV745480">
    <property type="protein sequence ID" value="OCK74437.1"/>
    <property type="molecule type" value="Genomic_DNA"/>
</dbReference>
<keyword evidence="2 6" id="KW-0812">Transmembrane</keyword>
<dbReference type="Proteomes" id="UP000250266">
    <property type="component" value="Unassembled WGS sequence"/>
</dbReference>
<evidence type="ECO:0000256" key="5">
    <source>
        <dbReference type="SAM" id="MobiDB-lite"/>
    </source>
</evidence>
<evidence type="ECO:0000256" key="1">
    <source>
        <dbReference type="ARBA" id="ARBA00004141"/>
    </source>
</evidence>
<feature type="transmembrane region" description="Helical" evidence="6">
    <location>
        <begin position="345"/>
        <end position="366"/>
    </location>
</feature>
<feature type="transmembrane region" description="Helical" evidence="6">
    <location>
        <begin position="208"/>
        <end position="230"/>
    </location>
</feature>